<feature type="compositionally biased region" description="Basic and acidic residues" evidence="17">
    <location>
        <begin position="916"/>
        <end position="926"/>
    </location>
</feature>
<keyword evidence="12" id="KW-0408">Iron</keyword>
<dbReference type="InterPro" id="IPR029055">
    <property type="entry name" value="Ntn_hydrolases_N"/>
</dbReference>
<dbReference type="Gene3D" id="2.160.20.60">
    <property type="entry name" value="Glutamate synthase, alpha subunit, C-terminal domain"/>
    <property type="match status" value="1"/>
</dbReference>
<comment type="pathway">
    <text evidence="16">Amino-acid biosynthesis.</text>
</comment>
<comment type="similarity">
    <text evidence="4">Belongs to the glutamate synthase family.</text>
</comment>
<comment type="cofactor">
    <cofactor evidence="1">
        <name>FMN</name>
        <dbReference type="ChEBI" id="CHEBI:58210"/>
    </cofactor>
</comment>
<feature type="domain" description="Glutamine amidotransferase type-2" evidence="18">
    <location>
        <begin position="30"/>
        <end position="424"/>
    </location>
</feature>
<dbReference type="GO" id="GO:0019676">
    <property type="term" value="P:ammonia assimilation cycle"/>
    <property type="evidence" value="ECO:0007669"/>
    <property type="project" value="TreeGrafter"/>
</dbReference>
<evidence type="ECO:0000256" key="11">
    <source>
        <dbReference type="ARBA" id="ARBA00023002"/>
    </source>
</evidence>
<keyword evidence="10" id="KW-0315">Glutamine amidotransferase</keyword>
<comment type="cofactor">
    <cofactor evidence="2">
        <name>[3Fe-4S] cluster</name>
        <dbReference type="ChEBI" id="CHEBI:21137"/>
    </cofactor>
</comment>
<evidence type="ECO:0000256" key="9">
    <source>
        <dbReference type="ARBA" id="ARBA00022827"/>
    </source>
</evidence>
<keyword evidence="20" id="KW-1185">Reference proteome</keyword>
<evidence type="ECO:0000256" key="7">
    <source>
        <dbReference type="ARBA" id="ARBA00022643"/>
    </source>
</evidence>
<dbReference type="FunFam" id="3.20.20.70:FF:000097">
    <property type="entry name" value="Glutamate synthase, large subunit"/>
    <property type="match status" value="1"/>
</dbReference>
<dbReference type="SUPFAM" id="SSF51395">
    <property type="entry name" value="FMN-linked oxidoreductases"/>
    <property type="match status" value="1"/>
</dbReference>
<dbReference type="GO" id="GO:0015930">
    <property type="term" value="F:glutamate synthase activity"/>
    <property type="evidence" value="ECO:0007669"/>
    <property type="project" value="InterPro"/>
</dbReference>
<dbReference type="Proteomes" id="UP000247565">
    <property type="component" value="Unassembled WGS sequence"/>
</dbReference>
<keyword evidence="5" id="KW-0028">Amino-acid biosynthesis</keyword>
<name>A0A318N1X8_9PROT</name>
<dbReference type="PANTHER" id="PTHR11938">
    <property type="entry name" value="FAD NADPH DEHYDROGENASE/OXIDOREDUCTASE"/>
    <property type="match status" value="1"/>
</dbReference>
<dbReference type="GO" id="GO:0051538">
    <property type="term" value="F:3 iron, 4 sulfur cluster binding"/>
    <property type="evidence" value="ECO:0007669"/>
    <property type="project" value="UniProtKB-KW"/>
</dbReference>
<dbReference type="PROSITE" id="PS51278">
    <property type="entry name" value="GATASE_TYPE_2"/>
    <property type="match status" value="1"/>
</dbReference>
<evidence type="ECO:0000313" key="19">
    <source>
        <dbReference type="EMBL" id="PXZ00744.1"/>
    </source>
</evidence>
<evidence type="ECO:0000256" key="8">
    <source>
        <dbReference type="ARBA" id="ARBA00022723"/>
    </source>
</evidence>
<dbReference type="NCBIfam" id="NF008730">
    <property type="entry name" value="PRK11750.1"/>
    <property type="match status" value="1"/>
</dbReference>
<dbReference type="Pfam" id="PF01645">
    <property type="entry name" value="Glu_synthase"/>
    <property type="match status" value="1"/>
</dbReference>
<dbReference type="CDD" id="cd00713">
    <property type="entry name" value="GltS"/>
    <property type="match status" value="1"/>
</dbReference>
<evidence type="ECO:0000256" key="3">
    <source>
        <dbReference type="ARBA" id="ARBA00001974"/>
    </source>
</evidence>
<evidence type="ECO:0000256" key="10">
    <source>
        <dbReference type="ARBA" id="ARBA00022962"/>
    </source>
</evidence>
<evidence type="ECO:0000256" key="16">
    <source>
        <dbReference type="ARBA" id="ARBA00029440"/>
    </source>
</evidence>
<evidence type="ECO:0000256" key="4">
    <source>
        <dbReference type="ARBA" id="ARBA00009716"/>
    </source>
</evidence>
<keyword evidence="14" id="KW-0314">Glutamate biosynthesis</keyword>
<dbReference type="InterPro" id="IPR006982">
    <property type="entry name" value="Glu_synth_centr_N"/>
</dbReference>
<dbReference type="InterPro" id="IPR017932">
    <property type="entry name" value="GATase_2_dom"/>
</dbReference>
<evidence type="ECO:0000256" key="14">
    <source>
        <dbReference type="ARBA" id="ARBA00023164"/>
    </source>
</evidence>
<dbReference type="OrthoDB" id="9758182at2"/>
<sequence length="1506" mass="166240">MNNYSFVEQRKKNEAILKDVYSTEQEHDACGVGFVVALDGQKRRDVVEAGLAALKALWHRGAVDADGKTGDGAGIHVEIPQDFFLQSIRSGHHAVKQGQLAVGMIFLPKNDLASQERCRQIIETEIMGFGYSIYGWRQVPIDTNCIGEKANATRPDIEQILVINTHHHSEDVFERNLYIIRRKIEKKAVESHVDLYICSMSCRSIIYKGMFLAENLSDFYPDLLDERFVSRFVIYHQRYSTNTFPTWKLAQPFRRIAHNGEINTLSGNINWMKSHETRLSHPDLDAYMTDLKPVIQFNGSDTAALDNVFELLTFAGRDAPTVKALMIPPALGLLQDITQDVKDMYSYSNAVMEPWDGPAALCGTDGKWIIAGLDRNGLRPLRYTITANDLMILGSETGMVHIPEDQILEKGRLGPGETIGFDMDNCLFYRPEDITQLLVKRHNYSDWITNTQQITSIVKDQDNEPVLFAEDELRKRQLAVGMSIEDLETVLQPMVENSAEAIGSMGDDTPLAVLSEHYRGLSHYFRQRFSQVTNPPIDSLRETQVMTLSTRLGNLGNILDQSSEQCQLLRLSSPVLTSSEFIALKQYCGKTGCSIDCNYKVNDGEKGLRQALARICSEAEEAVRCGCTHIFLSDDKQDRDYANIPMILATAAVHTHLVRQSLRTFTSVNVQAADCLDVHSIAVLIGVGATTVNAYLAQECIADRHKKGLFGNITLRQAVQNYCKAVDKGLLKIMSKMGISVVSSYRGGYNFEAIGLSRALVAEFFPGMSSRISGIGLSGIAQNIKKSHQLAWDPNVKLLPIGGFYKWRQQGEKHALSSSVIKLIQQAVEKDSWPLYQQYVHEIHRQPPMALRDLFDFQSTNKPVPVESVENITKLRKRLISPGISLGALSPEAHETLAIAMNRIGARSDSGEGGEDAVRYKPRENGDNASSAIKQVASGRFGVTAEYLNNCREIEIKIAQGAKPGEGGQLPGFKVTELIGRLRHAVPGVTLISPPPHHDIYSIEDLAQLIYDLKQINPEATVGVKLVAASGIGTIAAGVAKAKADTILISGHNGGTGASPLTSIKYGGIPWEMGLAEAHQVLMLNGLRDRVVLRVDGGIKTGRDVVIAAMLGAEEFGIGTLSLIAMGCIMVRQCHSNTCPVGVCTQDEKLRANFVQDGAERVINLFSFIAEDVRNILATLGFTSLTDIIGRTDLLRQVLRGASYLDDLDLNPLLARVDPGMHAGYCVREGRNEVPETLDAQMIVDAQPLFEHGEKMQLRYNVYNTYRAIGTKISSMITRRFGMKGLAPDHLTVRLNGSAGQSLGAFAVQGLKLEVFGDSNDYVGKGLSGATIIVRPVPETKLVSNHNVIVGNTVLYGATAGYLFAAGKAGERFAVRNSGATAVVEGCGANGCEYMTGGTVIILGEIGPNFGAGFTGGMAFVYDPHQQFERRVNASTLRWQRVIDKKWEDRIKNLIEKHIEETKSRYAAHLLHEWQNTIKHFWHIVPTEYARVINFEFNEDILKETA</sequence>
<dbReference type="SUPFAM" id="SSF56235">
    <property type="entry name" value="N-terminal nucleophile aminohydrolases (Ntn hydrolases)"/>
    <property type="match status" value="1"/>
</dbReference>
<dbReference type="InterPro" id="IPR002932">
    <property type="entry name" value="Glu_synthdom"/>
</dbReference>
<keyword evidence="8" id="KW-0479">Metal-binding</keyword>
<dbReference type="InterPro" id="IPR013785">
    <property type="entry name" value="Aldolase_TIM"/>
</dbReference>
<evidence type="ECO:0000256" key="6">
    <source>
        <dbReference type="ARBA" id="ARBA00022630"/>
    </source>
</evidence>
<keyword evidence="7" id="KW-0288">FMN</keyword>
<evidence type="ECO:0000313" key="20">
    <source>
        <dbReference type="Proteomes" id="UP000247565"/>
    </source>
</evidence>
<keyword evidence="15" id="KW-0003">3Fe-4S</keyword>
<reference evidence="19 20" key="1">
    <citation type="submission" date="2018-05" db="EMBL/GenBank/DDBJ databases">
        <title>Reference genomes for bee gut microbiota database.</title>
        <authorList>
            <person name="Ellegaard K.M."/>
        </authorList>
    </citation>
    <scope>NUCLEOTIDE SEQUENCE [LARGE SCALE GENOMIC DNA]</scope>
    <source>
        <strain evidence="19 20">ESL0284</strain>
    </source>
</reference>
<evidence type="ECO:0000256" key="17">
    <source>
        <dbReference type="SAM" id="MobiDB-lite"/>
    </source>
</evidence>
<dbReference type="PANTHER" id="PTHR11938:SF133">
    <property type="entry name" value="GLUTAMATE SYNTHASE (NADH)"/>
    <property type="match status" value="1"/>
</dbReference>
<gene>
    <name evidence="19" type="ORF">DK869_04945</name>
</gene>
<evidence type="ECO:0000256" key="12">
    <source>
        <dbReference type="ARBA" id="ARBA00023004"/>
    </source>
</evidence>
<evidence type="ECO:0000256" key="15">
    <source>
        <dbReference type="ARBA" id="ARBA00023291"/>
    </source>
</evidence>
<comment type="cofactor">
    <cofactor evidence="3">
        <name>FAD</name>
        <dbReference type="ChEBI" id="CHEBI:57692"/>
    </cofactor>
</comment>
<evidence type="ECO:0000256" key="13">
    <source>
        <dbReference type="ARBA" id="ARBA00023014"/>
    </source>
</evidence>
<evidence type="ECO:0000259" key="18">
    <source>
        <dbReference type="PROSITE" id="PS51278"/>
    </source>
</evidence>
<proteinExistence type="inferred from homology"/>
<dbReference type="CDD" id="cd00982">
    <property type="entry name" value="gltB_C"/>
    <property type="match status" value="1"/>
</dbReference>
<dbReference type="Pfam" id="PF04898">
    <property type="entry name" value="Glu_syn_central"/>
    <property type="match status" value="1"/>
</dbReference>
<evidence type="ECO:0000256" key="2">
    <source>
        <dbReference type="ARBA" id="ARBA00001927"/>
    </source>
</evidence>
<keyword evidence="9" id="KW-0274">FAD</keyword>
<dbReference type="InterPro" id="IPR002489">
    <property type="entry name" value="Glu_synth_asu_C"/>
</dbReference>
<comment type="caution">
    <text evidence="19">The sequence shown here is derived from an EMBL/GenBank/DDBJ whole genome shotgun (WGS) entry which is preliminary data.</text>
</comment>
<keyword evidence="6" id="KW-0285">Flavoprotein</keyword>
<evidence type="ECO:0000256" key="1">
    <source>
        <dbReference type="ARBA" id="ARBA00001917"/>
    </source>
</evidence>
<dbReference type="FunFam" id="2.160.20.60:FF:000001">
    <property type="entry name" value="Glutamate synthase, large subunit"/>
    <property type="match status" value="1"/>
</dbReference>
<dbReference type="InterPro" id="IPR050711">
    <property type="entry name" value="ET-N_metabolism_enzyme"/>
</dbReference>
<dbReference type="Gene3D" id="3.20.20.70">
    <property type="entry name" value="Aldolase class I"/>
    <property type="match status" value="2"/>
</dbReference>
<dbReference type="InterPro" id="IPR036485">
    <property type="entry name" value="Glu_synth_asu_C_sf"/>
</dbReference>
<keyword evidence="11" id="KW-0560">Oxidoreductase</keyword>
<dbReference type="Pfam" id="PF01493">
    <property type="entry name" value="GXGXG"/>
    <property type="match status" value="1"/>
</dbReference>
<evidence type="ECO:0000256" key="5">
    <source>
        <dbReference type="ARBA" id="ARBA00022605"/>
    </source>
</evidence>
<dbReference type="Pfam" id="PF00310">
    <property type="entry name" value="GATase_2"/>
    <property type="match status" value="1"/>
</dbReference>
<dbReference type="RefSeq" id="WP_110438886.1">
    <property type="nucleotide sequence ID" value="NZ_CP046393.1"/>
</dbReference>
<feature type="region of interest" description="Disordered" evidence="17">
    <location>
        <begin position="908"/>
        <end position="929"/>
    </location>
</feature>
<dbReference type="GO" id="GO:0006537">
    <property type="term" value="P:glutamate biosynthetic process"/>
    <property type="evidence" value="ECO:0007669"/>
    <property type="project" value="UniProtKB-KW"/>
</dbReference>
<accession>A0A318N1X8</accession>
<dbReference type="GO" id="GO:0046872">
    <property type="term" value="F:metal ion binding"/>
    <property type="evidence" value="ECO:0007669"/>
    <property type="project" value="UniProtKB-KW"/>
</dbReference>
<dbReference type="Gene3D" id="3.60.20.10">
    <property type="entry name" value="Glutamine Phosphoribosylpyrophosphate, subunit 1, domain 1"/>
    <property type="match status" value="1"/>
</dbReference>
<dbReference type="EMBL" id="QGLT01000002">
    <property type="protein sequence ID" value="PXZ00744.1"/>
    <property type="molecule type" value="Genomic_DNA"/>
</dbReference>
<keyword evidence="13" id="KW-0411">Iron-sulfur</keyword>
<protein>
    <submittedName>
        <fullName evidence="19">Glutamate synthase large subunit</fullName>
    </submittedName>
</protein>
<dbReference type="SUPFAM" id="SSF69336">
    <property type="entry name" value="Alpha subunit of glutamate synthase, C-terminal domain"/>
    <property type="match status" value="1"/>
</dbReference>
<dbReference type="CDD" id="cd02808">
    <property type="entry name" value="GltS_FMN"/>
    <property type="match status" value="1"/>
</dbReference>
<organism evidence="19 20">
    <name type="scientific">Commensalibacter melissae</name>
    <dbReference type="NCBI Taxonomy" id="2070537"/>
    <lineage>
        <taxon>Bacteria</taxon>
        <taxon>Pseudomonadati</taxon>
        <taxon>Pseudomonadota</taxon>
        <taxon>Alphaproteobacteria</taxon>
        <taxon>Acetobacterales</taxon>
        <taxon>Acetobacteraceae</taxon>
    </lineage>
</organism>